<evidence type="ECO:0000313" key="3">
    <source>
        <dbReference type="EMBL" id="KAK1755248.1"/>
    </source>
</evidence>
<feature type="chain" id="PRO_5042507120" evidence="2">
    <location>
        <begin position="22"/>
        <end position="346"/>
    </location>
</feature>
<accession>A0AAJ0F9D1</accession>
<evidence type="ECO:0000256" key="1">
    <source>
        <dbReference type="SAM" id="MobiDB-lite"/>
    </source>
</evidence>
<keyword evidence="2" id="KW-0732">Signal</keyword>
<feature type="signal peptide" evidence="2">
    <location>
        <begin position="1"/>
        <end position="21"/>
    </location>
</feature>
<reference evidence="3" key="1">
    <citation type="submission" date="2023-06" db="EMBL/GenBank/DDBJ databases">
        <title>Genome-scale phylogeny and comparative genomics of the fungal order Sordariales.</title>
        <authorList>
            <consortium name="Lawrence Berkeley National Laboratory"/>
            <person name="Hensen N."/>
            <person name="Bonometti L."/>
            <person name="Westerberg I."/>
            <person name="Brannstrom I.O."/>
            <person name="Guillou S."/>
            <person name="Cros-Aarteil S."/>
            <person name="Calhoun S."/>
            <person name="Haridas S."/>
            <person name="Kuo A."/>
            <person name="Mondo S."/>
            <person name="Pangilinan J."/>
            <person name="Riley R."/>
            <person name="Labutti K."/>
            <person name="Andreopoulos B."/>
            <person name="Lipzen A."/>
            <person name="Chen C."/>
            <person name="Yanf M."/>
            <person name="Daum C."/>
            <person name="Ng V."/>
            <person name="Clum A."/>
            <person name="Steindorff A."/>
            <person name="Ohm R."/>
            <person name="Martin F."/>
            <person name="Silar P."/>
            <person name="Natvig D."/>
            <person name="Lalanne C."/>
            <person name="Gautier V."/>
            <person name="Ament-Velasquez S.L."/>
            <person name="Kruys A."/>
            <person name="Hutchinson M.I."/>
            <person name="Powell A.J."/>
            <person name="Barry K."/>
            <person name="Miller A.N."/>
            <person name="Grigoriev I.V."/>
            <person name="Debuchy R."/>
            <person name="Gladieux P."/>
            <person name="Thoren M.H."/>
            <person name="Johannesson H."/>
        </authorList>
    </citation>
    <scope>NUCLEOTIDE SEQUENCE</scope>
    <source>
        <strain evidence="3">PSN4</strain>
    </source>
</reference>
<dbReference type="AlphaFoldDB" id="A0AAJ0F9D1"/>
<evidence type="ECO:0000256" key="2">
    <source>
        <dbReference type="SAM" id="SignalP"/>
    </source>
</evidence>
<proteinExistence type="predicted"/>
<gene>
    <name evidence="3" type="ORF">QBC47DRAFT_414147</name>
</gene>
<sequence length="346" mass="35232">MRPRGLLLTLIAAGLGPGALAVPAGSISSQRGGHQQTNANAQPPTNSLSRIVNNLFARLIPRPPPPPRNPQDHAPSYTDRMHLLHEHRRRMLALHFDNNNNSTNSTTNSTVPFPLTGLITGGTSPPTPTASLLLPSSPSPSLPANTTLPLSLSLPSNITLFPTTTTPVAASIITSTESLIIITITEPEILLPPTSTHTIFVTAAPVTVTPTPSSPSSPSGISQVTITIITITATAQPASPATQTGGNIPESAVVGQTVTITETQTLPSGGSTTFTSVVVIPDSVTAILPAGERKSTSSLSASSAGAVGTGDSGGNANSVEVVIFTLPAPSPEIVTVFSGTTTVTVA</sequence>
<evidence type="ECO:0000313" key="4">
    <source>
        <dbReference type="Proteomes" id="UP001239445"/>
    </source>
</evidence>
<keyword evidence="4" id="KW-1185">Reference proteome</keyword>
<organism evidence="3 4">
    <name type="scientific">Echria macrotheca</name>
    <dbReference type="NCBI Taxonomy" id="438768"/>
    <lineage>
        <taxon>Eukaryota</taxon>
        <taxon>Fungi</taxon>
        <taxon>Dikarya</taxon>
        <taxon>Ascomycota</taxon>
        <taxon>Pezizomycotina</taxon>
        <taxon>Sordariomycetes</taxon>
        <taxon>Sordariomycetidae</taxon>
        <taxon>Sordariales</taxon>
        <taxon>Schizotheciaceae</taxon>
        <taxon>Echria</taxon>
    </lineage>
</organism>
<name>A0AAJ0F9D1_9PEZI</name>
<dbReference type="Proteomes" id="UP001239445">
    <property type="component" value="Unassembled WGS sequence"/>
</dbReference>
<dbReference type="EMBL" id="MU839834">
    <property type="protein sequence ID" value="KAK1755248.1"/>
    <property type="molecule type" value="Genomic_DNA"/>
</dbReference>
<comment type="caution">
    <text evidence="3">The sequence shown here is derived from an EMBL/GenBank/DDBJ whole genome shotgun (WGS) entry which is preliminary data.</text>
</comment>
<protein>
    <submittedName>
        <fullName evidence="3">Uncharacterized protein</fullName>
    </submittedName>
</protein>
<feature type="region of interest" description="Disordered" evidence="1">
    <location>
        <begin position="26"/>
        <end position="47"/>
    </location>
</feature>